<dbReference type="FunFam" id="3.30.430.20:FF:000015">
    <property type="entry name" value="Cysteine-rich receptor-like protein kinase 3"/>
    <property type="match status" value="1"/>
</dbReference>
<evidence type="ECO:0000256" key="8">
    <source>
        <dbReference type="ARBA" id="ARBA00022741"/>
    </source>
</evidence>
<keyword evidence="6" id="KW-0732">Signal</keyword>
<dbReference type="FunFam" id="1.10.510.10:FF:000336">
    <property type="entry name" value="Cysteine-rich receptor-like protein kinase 2"/>
    <property type="match status" value="1"/>
</dbReference>
<evidence type="ECO:0000256" key="9">
    <source>
        <dbReference type="ARBA" id="ARBA00022777"/>
    </source>
</evidence>
<dbReference type="InterPro" id="IPR011009">
    <property type="entry name" value="Kinase-like_dom_sf"/>
</dbReference>
<evidence type="ECO:0000256" key="10">
    <source>
        <dbReference type="ARBA" id="ARBA00022840"/>
    </source>
</evidence>
<reference evidence="21" key="2">
    <citation type="submission" date="2020-10" db="EMBL/GenBank/DDBJ databases">
        <authorList>
            <person name="Cooper E.A."/>
            <person name="Brenton Z.W."/>
            <person name="Flinn B.S."/>
            <person name="Jenkins J."/>
            <person name="Shu S."/>
            <person name="Flowers D."/>
            <person name="Luo F."/>
            <person name="Wang Y."/>
            <person name="Xia P."/>
            <person name="Barry K."/>
            <person name="Daum C."/>
            <person name="Lipzen A."/>
            <person name="Yoshinaga Y."/>
            <person name="Schmutz J."/>
            <person name="Saski C."/>
            <person name="Vermerris W."/>
            <person name="Kresovich S."/>
        </authorList>
    </citation>
    <scope>NUCLEOTIDE SEQUENCE</scope>
</reference>
<dbReference type="PROSITE" id="PS00107">
    <property type="entry name" value="PROTEIN_KINASE_ATP"/>
    <property type="match status" value="1"/>
</dbReference>
<evidence type="ECO:0000256" key="5">
    <source>
        <dbReference type="ARBA" id="ARBA00022692"/>
    </source>
</evidence>
<evidence type="ECO:0000256" key="14">
    <source>
        <dbReference type="ARBA" id="ARBA00023180"/>
    </source>
</evidence>
<dbReference type="Gene3D" id="3.30.200.20">
    <property type="entry name" value="Phosphorylase Kinase, domain 1"/>
    <property type="match status" value="1"/>
</dbReference>
<dbReference type="Pfam" id="PF07714">
    <property type="entry name" value="PK_Tyr_Ser-Thr"/>
    <property type="match status" value="1"/>
</dbReference>
<dbReference type="Gene3D" id="3.30.430.20">
    <property type="entry name" value="Gnk2 domain, C-X8-C-X2-C motif"/>
    <property type="match status" value="2"/>
</dbReference>
<evidence type="ECO:0000256" key="17">
    <source>
        <dbReference type="PROSITE-ProRule" id="PRU10141"/>
    </source>
</evidence>
<evidence type="ECO:0000256" key="16">
    <source>
        <dbReference type="ARBA" id="ARBA00047951"/>
    </source>
</evidence>
<dbReference type="GO" id="GO:0004674">
    <property type="term" value="F:protein serine/threonine kinase activity"/>
    <property type="evidence" value="ECO:0007669"/>
    <property type="project" value="UniProtKB-KW"/>
</dbReference>
<keyword evidence="12 18" id="KW-0472">Membrane</keyword>
<evidence type="ECO:0000256" key="11">
    <source>
        <dbReference type="ARBA" id="ARBA00022989"/>
    </source>
</evidence>
<comment type="catalytic activity">
    <reaction evidence="15">
        <text>L-seryl-[protein] + ATP = O-phospho-L-seryl-[protein] + ADP + H(+)</text>
        <dbReference type="Rhea" id="RHEA:17989"/>
        <dbReference type="Rhea" id="RHEA-COMP:9863"/>
        <dbReference type="Rhea" id="RHEA-COMP:11604"/>
        <dbReference type="ChEBI" id="CHEBI:15378"/>
        <dbReference type="ChEBI" id="CHEBI:29999"/>
        <dbReference type="ChEBI" id="CHEBI:30616"/>
        <dbReference type="ChEBI" id="CHEBI:83421"/>
        <dbReference type="ChEBI" id="CHEBI:456216"/>
    </reaction>
</comment>
<keyword evidence="9" id="KW-0418">Kinase</keyword>
<dbReference type="GO" id="GO:0005524">
    <property type="term" value="F:ATP binding"/>
    <property type="evidence" value="ECO:0007669"/>
    <property type="project" value="UniProtKB-UniRule"/>
</dbReference>
<evidence type="ECO:0000313" key="21">
    <source>
        <dbReference type="EMBL" id="KAG0520730.1"/>
    </source>
</evidence>
<reference evidence="21" key="1">
    <citation type="journal article" date="2019" name="BMC Genomics">
        <title>A new reference genome for Sorghum bicolor reveals high levels of sequence similarity between sweet and grain genotypes: implications for the genetics of sugar metabolism.</title>
        <authorList>
            <person name="Cooper E.A."/>
            <person name="Brenton Z.W."/>
            <person name="Flinn B.S."/>
            <person name="Jenkins J."/>
            <person name="Shu S."/>
            <person name="Flowers D."/>
            <person name="Luo F."/>
            <person name="Wang Y."/>
            <person name="Xia P."/>
            <person name="Barry K."/>
            <person name="Daum C."/>
            <person name="Lipzen A."/>
            <person name="Yoshinaga Y."/>
            <person name="Schmutz J."/>
            <person name="Saski C."/>
            <person name="Vermerris W."/>
            <person name="Kresovich S."/>
        </authorList>
    </citation>
    <scope>NUCLEOTIDE SEQUENCE</scope>
</reference>
<dbReference type="PROSITE" id="PS50011">
    <property type="entry name" value="PROTEIN_KINASE_DOM"/>
    <property type="match status" value="1"/>
</dbReference>
<keyword evidence="5 18" id="KW-0812">Transmembrane</keyword>
<feature type="binding site" evidence="17">
    <location>
        <position position="396"/>
    </location>
    <ligand>
        <name>ATP</name>
        <dbReference type="ChEBI" id="CHEBI:30616"/>
    </ligand>
</feature>
<keyword evidence="14" id="KW-0325">Glycoprotein</keyword>
<dbReference type="PROSITE" id="PS51473">
    <property type="entry name" value="GNK2"/>
    <property type="match status" value="2"/>
</dbReference>
<dbReference type="AlphaFoldDB" id="A0A921QGZ2"/>
<dbReference type="Pfam" id="PF01657">
    <property type="entry name" value="Stress-antifung"/>
    <property type="match status" value="2"/>
</dbReference>
<evidence type="ECO:0000259" key="20">
    <source>
        <dbReference type="PROSITE" id="PS51473"/>
    </source>
</evidence>
<dbReference type="InterPro" id="IPR000719">
    <property type="entry name" value="Prot_kinase_dom"/>
</dbReference>
<keyword evidence="8 17" id="KW-0547">Nucleotide-binding</keyword>
<evidence type="ECO:0000256" key="1">
    <source>
        <dbReference type="ARBA" id="ARBA00004167"/>
    </source>
</evidence>
<dbReference type="Gene3D" id="1.10.510.10">
    <property type="entry name" value="Transferase(Phosphotransferase) domain 1"/>
    <property type="match status" value="1"/>
</dbReference>
<dbReference type="FunFam" id="3.30.430.20:FF:000005">
    <property type="entry name" value="Cysteine-rich receptor-like protein kinase 2"/>
    <property type="match status" value="1"/>
</dbReference>
<keyword evidence="2" id="KW-0723">Serine/threonine-protein kinase</keyword>
<evidence type="ECO:0000313" key="22">
    <source>
        <dbReference type="Proteomes" id="UP000807115"/>
    </source>
</evidence>
<dbReference type="InterPro" id="IPR008271">
    <property type="entry name" value="Ser/Thr_kinase_AS"/>
</dbReference>
<dbReference type="InterPro" id="IPR052059">
    <property type="entry name" value="CR_Ser/Thr_kinase"/>
</dbReference>
<evidence type="ECO:0000256" key="7">
    <source>
        <dbReference type="ARBA" id="ARBA00022737"/>
    </source>
</evidence>
<feature type="domain" description="Protein kinase" evidence="19">
    <location>
        <begin position="368"/>
        <end position="661"/>
    </location>
</feature>
<dbReference type="CDD" id="cd14066">
    <property type="entry name" value="STKc_IRAK"/>
    <property type="match status" value="1"/>
</dbReference>
<evidence type="ECO:0000256" key="12">
    <source>
        <dbReference type="ARBA" id="ARBA00023136"/>
    </source>
</evidence>
<dbReference type="Proteomes" id="UP000807115">
    <property type="component" value="Chromosome 8"/>
</dbReference>
<accession>A0A921QGZ2</accession>
<feature type="domain" description="Gnk2-homologous" evidence="20">
    <location>
        <begin position="181"/>
        <end position="285"/>
    </location>
</feature>
<comment type="subcellular location">
    <subcellularLocation>
        <location evidence="1">Membrane</location>
        <topology evidence="1">Single-pass membrane protein</topology>
    </subcellularLocation>
</comment>
<keyword evidence="3" id="KW-0597">Phosphoprotein</keyword>
<dbReference type="SUPFAM" id="SSF56112">
    <property type="entry name" value="Protein kinase-like (PK-like)"/>
    <property type="match status" value="1"/>
</dbReference>
<dbReference type="PROSITE" id="PS00108">
    <property type="entry name" value="PROTEIN_KINASE_ST"/>
    <property type="match status" value="1"/>
</dbReference>
<keyword evidence="4" id="KW-0808">Transferase</keyword>
<evidence type="ECO:0000256" key="3">
    <source>
        <dbReference type="ARBA" id="ARBA00022553"/>
    </source>
</evidence>
<evidence type="ECO:0000256" key="18">
    <source>
        <dbReference type="SAM" id="Phobius"/>
    </source>
</evidence>
<gene>
    <name evidence="21" type="ORF">BDA96_08G099500</name>
</gene>
<evidence type="ECO:0000256" key="13">
    <source>
        <dbReference type="ARBA" id="ARBA00023170"/>
    </source>
</evidence>
<feature type="domain" description="Gnk2-homologous" evidence="20">
    <location>
        <begin position="73"/>
        <end position="174"/>
    </location>
</feature>
<keyword evidence="7" id="KW-0677">Repeat</keyword>
<proteinExistence type="predicted"/>
<dbReference type="EMBL" id="CM027687">
    <property type="protein sequence ID" value="KAG0520730.1"/>
    <property type="molecule type" value="Genomic_DNA"/>
</dbReference>
<feature type="transmembrane region" description="Helical" evidence="18">
    <location>
        <begin position="301"/>
        <end position="324"/>
    </location>
</feature>
<dbReference type="CDD" id="cd23509">
    <property type="entry name" value="Gnk2-like"/>
    <property type="match status" value="2"/>
</dbReference>
<evidence type="ECO:0008006" key="23">
    <source>
        <dbReference type="Google" id="ProtNLM"/>
    </source>
</evidence>
<dbReference type="InterPro" id="IPR017441">
    <property type="entry name" value="Protein_kinase_ATP_BS"/>
</dbReference>
<protein>
    <recommendedName>
        <fullName evidence="23">Protein kinase domain-containing protein</fullName>
    </recommendedName>
</protein>
<dbReference type="SMART" id="SM00220">
    <property type="entry name" value="S_TKc"/>
    <property type="match status" value="1"/>
</dbReference>
<dbReference type="PANTHER" id="PTHR47973">
    <property type="entry name" value="CYSTEINE-RICH RECEPTOR-LIKE PROTEIN KINASE 3"/>
    <property type="match status" value="1"/>
</dbReference>
<evidence type="ECO:0000256" key="4">
    <source>
        <dbReference type="ARBA" id="ARBA00022679"/>
    </source>
</evidence>
<dbReference type="InterPro" id="IPR038408">
    <property type="entry name" value="GNK2_sf"/>
</dbReference>
<keyword evidence="13" id="KW-0675">Receptor</keyword>
<comment type="catalytic activity">
    <reaction evidence="16">
        <text>L-threonyl-[protein] + ATP = O-phospho-L-threonyl-[protein] + ADP + H(+)</text>
        <dbReference type="Rhea" id="RHEA:46608"/>
        <dbReference type="Rhea" id="RHEA-COMP:11060"/>
        <dbReference type="Rhea" id="RHEA-COMP:11605"/>
        <dbReference type="ChEBI" id="CHEBI:15378"/>
        <dbReference type="ChEBI" id="CHEBI:30013"/>
        <dbReference type="ChEBI" id="CHEBI:30616"/>
        <dbReference type="ChEBI" id="CHEBI:61977"/>
        <dbReference type="ChEBI" id="CHEBI:456216"/>
    </reaction>
</comment>
<dbReference type="FunFam" id="3.30.200.20:FF:001208">
    <property type="entry name" value="Putative DUF26-domain receptor-like protein kinase family protein"/>
    <property type="match status" value="1"/>
</dbReference>
<keyword evidence="11 18" id="KW-1133">Transmembrane helix</keyword>
<evidence type="ECO:0000256" key="2">
    <source>
        <dbReference type="ARBA" id="ARBA00022527"/>
    </source>
</evidence>
<name>A0A921QGZ2_SORBI</name>
<sequence length="680" mass="74508">MGKVLFFWIHGSVAKSNAYRNFSQSLSKKGIKCNTNISPRFAGSQELTGEQAVEVACFSSCITTTTLADPRATVVREFCNKTKDDGPGAVWANNFVVAFDNLNSDLEQKGWGVTSVGQDPITFYALVQCLEDLSKVDCTLCYSEIRSLLPKCYPEIGGRIYLDGCFMRYANYSFFDEVMDSLDTSVCSSSNRSSDQQGFGSAVNAVLSNVTSLAVKSNKGFAVTSAFRSTKFAAYALAQCWENLNTSSCAACLSAAAASVAKCAPAVEGRALFAGCFIRYSTTPFWNSEDSASSFSSKKRVVLWTVLSSSVGLILVLIVSVLAWKKKKACKAGEGSLRGLYGSELPARISISSLNYSYKDLKKATCSFSVENKIGQGSNGTVYKAVLPGGNEVAAKRLFLNTKQCVDQFFNEVDVISQVRHKNLVKLLGCSVDGPESFLIYEYHFNKSLDLFIYADDQNRHLDWQQRFDIIFGIAEGLCYLHEESETRIIHRDIKASNVLLDQKLKPKITDFGLARVLCADRTHLTTGVAGTLGYMAPEYVVHGHLTQKADVYSFGVLVIEIVTGKRCCGSTGSHSGHSLLAEVWHSYKTNTVEKIVDARLQQEVRTLDFEEITRVVQIGLLCTQANPDERPAMSRVVELLRDRDGARGDAEFVLGDPPFFEVEIDVGGGVDGEACKLLP</sequence>
<comment type="caution">
    <text evidence="21">The sequence shown here is derived from an EMBL/GenBank/DDBJ whole genome shotgun (WGS) entry which is preliminary data.</text>
</comment>
<organism evidence="21 22">
    <name type="scientific">Sorghum bicolor</name>
    <name type="common">Sorghum</name>
    <name type="synonym">Sorghum vulgare</name>
    <dbReference type="NCBI Taxonomy" id="4558"/>
    <lineage>
        <taxon>Eukaryota</taxon>
        <taxon>Viridiplantae</taxon>
        <taxon>Streptophyta</taxon>
        <taxon>Embryophyta</taxon>
        <taxon>Tracheophyta</taxon>
        <taxon>Spermatophyta</taxon>
        <taxon>Magnoliopsida</taxon>
        <taxon>Liliopsida</taxon>
        <taxon>Poales</taxon>
        <taxon>Poaceae</taxon>
        <taxon>PACMAD clade</taxon>
        <taxon>Panicoideae</taxon>
        <taxon>Andropogonodae</taxon>
        <taxon>Andropogoneae</taxon>
        <taxon>Sorghinae</taxon>
        <taxon>Sorghum</taxon>
    </lineage>
</organism>
<evidence type="ECO:0000256" key="6">
    <source>
        <dbReference type="ARBA" id="ARBA00022729"/>
    </source>
</evidence>
<dbReference type="InterPro" id="IPR002902">
    <property type="entry name" value="GNK2"/>
</dbReference>
<dbReference type="InterPro" id="IPR001245">
    <property type="entry name" value="Ser-Thr/Tyr_kinase_cat_dom"/>
</dbReference>
<keyword evidence="10 17" id="KW-0067">ATP-binding</keyword>
<evidence type="ECO:0000259" key="19">
    <source>
        <dbReference type="PROSITE" id="PS50011"/>
    </source>
</evidence>
<dbReference type="GO" id="GO:0016020">
    <property type="term" value="C:membrane"/>
    <property type="evidence" value="ECO:0007669"/>
    <property type="project" value="UniProtKB-SubCell"/>
</dbReference>
<evidence type="ECO:0000256" key="15">
    <source>
        <dbReference type="ARBA" id="ARBA00047558"/>
    </source>
</evidence>